<reference evidence="5" key="1">
    <citation type="submission" date="2020-10" db="EMBL/GenBank/DDBJ databases">
        <authorList>
            <person name="Gilroy R."/>
        </authorList>
    </citation>
    <scope>NUCLEOTIDE SEQUENCE</scope>
    <source>
        <strain evidence="5">1748</strain>
    </source>
</reference>
<dbReference type="CDD" id="cd04496">
    <property type="entry name" value="SSB_OBF"/>
    <property type="match status" value="1"/>
</dbReference>
<feature type="non-terminal residue" evidence="5">
    <location>
        <position position="1"/>
    </location>
</feature>
<dbReference type="Gene3D" id="2.40.50.140">
    <property type="entry name" value="Nucleic acid-binding proteins"/>
    <property type="match status" value="1"/>
</dbReference>
<dbReference type="NCBIfam" id="TIGR00621">
    <property type="entry name" value="ssb"/>
    <property type="match status" value="1"/>
</dbReference>
<gene>
    <name evidence="5" type="ORF">IAC78_02730</name>
</gene>
<dbReference type="PANTHER" id="PTHR10302:SF27">
    <property type="entry name" value="SINGLE-STRANDED DNA-BINDING PROTEIN"/>
    <property type="match status" value="1"/>
</dbReference>
<dbReference type="Proteomes" id="UP000823629">
    <property type="component" value="Unassembled WGS sequence"/>
</dbReference>
<evidence type="ECO:0000256" key="4">
    <source>
        <dbReference type="SAM" id="MobiDB-lite"/>
    </source>
</evidence>
<dbReference type="PROSITE" id="PS50935">
    <property type="entry name" value="SSB"/>
    <property type="match status" value="1"/>
</dbReference>
<feature type="compositionally biased region" description="Acidic residues" evidence="4">
    <location>
        <begin position="123"/>
        <end position="134"/>
    </location>
</feature>
<keyword evidence="1 2" id="KW-0238">DNA-binding</keyword>
<evidence type="ECO:0000313" key="5">
    <source>
        <dbReference type="EMBL" id="MBO8414376.1"/>
    </source>
</evidence>
<dbReference type="InterPro" id="IPR011344">
    <property type="entry name" value="ssDNA-bd"/>
</dbReference>
<name>A0A9D9DA92_9BACL</name>
<dbReference type="InterPro" id="IPR012340">
    <property type="entry name" value="NA-bd_OB-fold"/>
</dbReference>
<protein>
    <recommendedName>
        <fullName evidence="3">Single-stranded DNA-binding protein</fullName>
    </recommendedName>
</protein>
<dbReference type="Pfam" id="PF00436">
    <property type="entry name" value="SSB"/>
    <property type="match status" value="1"/>
</dbReference>
<dbReference type="HAMAP" id="MF_00984">
    <property type="entry name" value="SSB"/>
    <property type="match status" value="1"/>
</dbReference>
<evidence type="ECO:0000256" key="2">
    <source>
        <dbReference type="PROSITE-ProRule" id="PRU00252"/>
    </source>
</evidence>
<dbReference type="InterPro" id="IPR000424">
    <property type="entry name" value="Primosome_PriB/ssb"/>
</dbReference>
<dbReference type="GO" id="GO:0006260">
    <property type="term" value="P:DNA replication"/>
    <property type="evidence" value="ECO:0007669"/>
    <property type="project" value="InterPro"/>
</dbReference>
<comment type="caution">
    <text evidence="5">The sequence shown here is derived from an EMBL/GenBank/DDBJ whole genome shotgun (WGS) entry which is preliminary data.</text>
</comment>
<dbReference type="EMBL" id="JADING010000076">
    <property type="protein sequence ID" value="MBO8414376.1"/>
    <property type="molecule type" value="Genomic_DNA"/>
</dbReference>
<dbReference type="PANTHER" id="PTHR10302">
    <property type="entry name" value="SINGLE-STRANDED DNA-BINDING PROTEIN"/>
    <property type="match status" value="1"/>
</dbReference>
<feature type="compositionally biased region" description="Polar residues" evidence="4">
    <location>
        <begin position="105"/>
        <end position="119"/>
    </location>
</feature>
<organism evidence="5 6">
    <name type="scientific">Candidatus Scatoplasma merdavium</name>
    <dbReference type="NCBI Taxonomy" id="2840932"/>
    <lineage>
        <taxon>Bacteria</taxon>
        <taxon>Bacillati</taxon>
        <taxon>Bacillota</taxon>
        <taxon>Bacilli</taxon>
        <taxon>Bacillales</taxon>
        <taxon>Candidatus Scatoplasma</taxon>
    </lineage>
</organism>
<accession>A0A9D9DA92</accession>
<dbReference type="SUPFAM" id="SSF50249">
    <property type="entry name" value="Nucleic acid-binding proteins"/>
    <property type="match status" value="1"/>
</dbReference>
<evidence type="ECO:0000256" key="3">
    <source>
        <dbReference type="RuleBase" id="RU000524"/>
    </source>
</evidence>
<dbReference type="AlphaFoldDB" id="A0A9D9DA92"/>
<dbReference type="PIRSF" id="PIRSF002070">
    <property type="entry name" value="SSB"/>
    <property type="match status" value="1"/>
</dbReference>
<evidence type="ECO:0000256" key="1">
    <source>
        <dbReference type="ARBA" id="ARBA00023125"/>
    </source>
</evidence>
<proteinExistence type="inferred from homology"/>
<sequence length="144" mass="15563">VVLIGRLVRDPELKTTTSGSSVVSFTIAVDNPRSRNSQERTASFIPIIAWNATAQNVANFMKKGSLVGVDGRLSQRSYTSKDGRHVNVIEVVAESVQFLERKNDASNSTASTGYNSSGYTPDYDSDNQEGDDTGIDATDPTLPF</sequence>
<reference evidence="5" key="2">
    <citation type="journal article" date="2021" name="PeerJ">
        <title>Extensive microbial diversity within the chicken gut microbiome revealed by metagenomics and culture.</title>
        <authorList>
            <person name="Gilroy R."/>
            <person name="Ravi A."/>
            <person name="Getino M."/>
            <person name="Pursley I."/>
            <person name="Horton D.L."/>
            <person name="Alikhan N.F."/>
            <person name="Baker D."/>
            <person name="Gharbi K."/>
            <person name="Hall N."/>
            <person name="Watson M."/>
            <person name="Adriaenssens E.M."/>
            <person name="Foster-Nyarko E."/>
            <person name="Jarju S."/>
            <person name="Secka A."/>
            <person name="Antonio M."/>
            <person name="Oren A."/>
            <person name="Chaudhuri R.R."/>
            <person name="La Ragione R."/>
            <person name="Hildebrand F."/>
            <person name="Pallen M.J."/>
        </authorList>
    </citation>
    <scope>NUCLEOTIDE SEQUENCE</scope>
    <source>
        <strain evidence="5">1748</strain>
    </source>
</reference>
<dbReference type="GO" id="GO:0009295">
    <property type="term" value="C:nucleoid"/>
    <property type="evidence" value="ECO:0007669"/>
    <property type="project" value="TreeGrafter"/>
</dbReference>
<feature type="region of interest" description="Disordered" evidence="4">
    <location>
        <begin position="102"/>
        <end position="144"/>
    </location>
</feature>
<evidence type="ECO:0000313" key="6">
    <source>
        <dbReference type="Proteomes" id="UP000823629"/>
    </source>
</evidence>
<dbReference type="GO" id="GO:0003697">
    <property type="term" value="F:single-stranded DNA binding"/>
    <property type="evidence" value="ECO:0007669"/>
    <property type="project" value="InterPro"/>
</dbReference>